<proteinExistence type="predicted"/>
<accession>A0A146K381</accession>
<dbReference type="EMBL" id="GDID01005246">
    <property type="protein sequence ID" value="JAP91360.1"/>
    <property type="molecule type" value="Transcribed_RNA"/>
</dbReference>
<dbReference type="GO" id="GO:0046872">
    <property type="term" value="F:metal ion binding"/>
    <property type="evidence" value="ECO:0007669"/>
    <property type="project" value="UniProtKB-KW"/>
</dbReference>
<evidence type="ECO:0000256" key="2">
    <source>
        <dbReference type="ARBA" id="ARBA00022801"/>
    </source>
</evidence>
<dbReference type="Pfam" id="PF03571">
    <property type="entry name" value="Peptidase_M49"/>
    <property type="match status" value="1"/>
</dbReference>
<dbReference type="GO" id="GO:0008239">
    <property type="term" value="F:dipeptidyl-peptidase activity"/>
    <property type="evidence" value="ECO:0007669"/>
    <property type="project" value="TreeGrafter"/>
</dbReference>
<keyword evidence="1" id="KW-0479">Metal-binding</keyword>
<evidence type="ECO:0000256" key="1">
    <source>
        <dbReference type="ARBA" id="ARBA00022723"/>
    </source>
</evidence>
<dbReference type="InterPro" id="IPR039461">
    <property type="entry name" value="Peptidase_M49"/>
</dbReference>
<organism evidence="4">
    <name type="scientific">Trepomonas sp. PC1</name>
    <dbReference type="NCBI Taxonomy" id="1076344"/>
    <lineage>
        <taxon>Eukaryota</taxon>
        <taxon>Metamonada</taxon>
        <taxon>Diplomonadida</taxon>
        <taxon>Hexamitidae</taxon>
        <taxon>Hexamitinae</taxon>
        <taxon>Trepomonas</taxon>
    </lineage>
</organism>
<keyword evidence="2" id="KW-0378">Hydrolase</keyword>
<dbReference type="PANTHER" id="PTHR23422:SF11">
    <property type="entry name" value="DIPEPTIDYL PEPTIDASE 3"/>
    <property type="match status" value="1"/>
</dbReference>
<name>A0A146K381_9EUKA</name>
<feature type="non-terminal residue" evidence="4">
    <location>
        <position position="639"/>
    </location>
</feature>
<protein>
    <submittedName>
        <fullName evidence="4">Dipeptidyl-peptidase III</fullName>
    </submittedName>
</protein>
<dbReference type="Gene3D" id="3.30.540.30">
    <property type="match status" value="1"/>
</dbReference>
<dbReference type="AlphaFoldDB" id="A0A146K381"/>
<gene>
    <name evidence="4" type="ORF">TPC1_17051</name>
</gene>
<reference evidence="4" key="1">
    <citation type="submission" date="2015-07" db="EMBL/GenBank/DDBJ databases">
        <title>Adaptation to a free-living lifestyle via gene acquisitions in the diplomonad Trepomonas sp. PC1.</title>
        <authorList>
            <person name="Xu F."/>
            <person name="Jerlstrom-Hultqvist J."/>
            <person name="Kolisko M."/>
            <person name="Simpson A.G.B."/>
            <person name="Roger A.J."/>
            <person name="Svard S.G."/>
            <person name="Andersson J.O."/>
        </authorList>
    </citation>
    <scope>NUCLEOTIDE SEQUENCE</scope>
    <source>
        <strain evidence="4">PC1</strain>
    </source>
</reference>
<dbReference type="PANTHER" id="PTHR23422">
    <property type="entry name" value="DIPEPTIDYL PEPTIDASE III-RELATED"/>
    <property type="match status" value="1"/>
</dbReference>
<keyword evidence="3" id="KW-0175">Coiled coil</keyword>
<evidence type="ECO:0000256" key="3">
    <source>
        <dbReference type="SAM" id="Coils"/>
    </source>
</evidence>
<dbReference type="GO" id="GO:0005737">
    <property type="term" value="C:cytoplasm"/>
    <property type="evidence" value="ECO:0007669"/>
    <property type="project" value="TreeGrafter"/>
</dbReference>
<feature type="coiled-coil region" evidence="3">
    <location>
        <begin position="579"/>
        <end position="606"/>
    </location>
</feature>
<sequence>MNYQDDFEQSKLFKLISGAQYVKPEIYNYLTANEQQYLYHLSLACYSYFPIIVQQIDERYLYLFSFFTQLIDFIACAKINPINLELSDLLDLHQLVVNSVEFFKNPRSYRFVIDVNSSLIKKLSDDLFEQYEVMTDLFSQPQPQFFNGNVNEETIHKLDQIFNSFLLRQENTMIQETETSYLIKVASVKVKRFETNQKINNKDVVILYGNFSVELQKSIQHLKNAQKYCLCEEQEMLESLIQHFETGDMDHFSEYNQKQIKLQHTKIEVSMGFGETTRDQFGTRADIEGWIGVHDIKYKELLQFLKQPRHLQEILDVIPMPKCAKISAKSLPQFNTVNILLFVQNEGIIGRNMQSHNPRTNEQIAKSYSFVNRESEYPIVIIPYSDLCQRAKIKYSPTIKIIATSSHEVFGHGSRIFVFFEDFVMLNSEEQKELNSYYKNAKTQMRNYEHILEECRAEAISFYLFLNDKIIELLQIQDKHAYFIAVLNYWYITCLDDPQTVIDKQVYPTARFIIFQQCIEKANIVGQDGHLNITLNTLESLQSHLKDLVYKLNLLSFGGNYNQAAQFFDESIQLVRQKWNFYKNLVDNLRNQLKNFQEEYKKKEQIALWIDQGVLKELKVAKDQIPIHDLYIRILNIYK</sequence>
<evidence type="ECO:0000313" key="4">
    <source>
        <dbReference type="EMBL" id="JAP91360.1"/>
    </source>
</evidence>